<accession>A0A934SB60</accession>
<dbReference type="RefSeq" id="WP_200684622.1">
    <property type="nucleotide sequence ID" value="NZ_JAEPRQ010000001.1"/>
</dbReference>
<evidence type="ECO:0000313" key="5">
    <source>
        <dbReference type="Proteomes" id="UP000640485"/>
    </source>
</evidence>
<feature type="region of interest" description="Disordered" evidence="3">
    <location>
        <begin position="363"/>
        <end position="394"/>
    </location>
</feature>
<evidence type="ECO:0000313" key="4">
    <source>
        <dbReference type="EMBL" id="MBK4215571.1"/>
    </source>
</evidence>
<feature type="region of interest" description="Disordered" evidence="3">
    <location>
        <begin position="187"/>
        <end position="209"/>
    </location>
</feature>
<protein>
    <recommendedName>
        <fullName evidence="6">Calcium-binding protein</fullName>
    </recommendedName>
</protein>
<dbReference type="InterPro" id="IPR011049">
    <property type="entry name" value="Serralysin-like_metalloprot_C"/>
</dbReference>
<reference evidence="4" key="1">
    <citation type="submission" date="2021-01" db="EMBL/GenBank/DDBJ databases">
        <title>Paracoccus amoyensis sp. nov., isolated from the surface seawater along the coast of Xiamen Island, China.</title>
        <authorList>
            <person name="Lyu L."/>
        </authorList>
    </citation>
    <scope>NUCLEOTIDE SEQUENCE</scope>
    <source>
        <strain evidence="4">MJ17</strain>
    </source>
</reference>
<dbReference type="PANTHER" id="PTHR38340:SF1">
    <property type="entry name" value="S-LAYER PROTEIN"/>
    <property type="match status" value="1"/>
</dbReference>
<feature type="region of interest" description="Disordered" evidence="3">
    <location>
        <begin position="223"/>
        <end position="259"/>
    </location>
</feature>
<dbReference type="AlphaFoldDB" id="A0A934SB60"/>
<sequence>MARIEGNAAANSLNGTYFSDSIYGYGGNDTLRGRFDTDWLYGGIGNDILYGGHQGDYLYGEGGNDTLYGEDGDDYLNGGAGADLLLGGAGNDIFDATALSEVPGDTIRGGHGIDLLRLDFDLLSGPINFGIKDPTITVNIRFGDSRAFSFREIEAFDIVGTRYADRLIGWINDDTLEGGNGNDTLRGGMGRDELSGDAGNDVLEGGGDGDYLYGDDGNDRLFGETGNDRLEGGTGNDLLNGDSGNDTLEGGSGSDTLNGGLGNDTLYSHLSYSDSDSARDHLFGHAGNDTISMGMNDRADGGIGIDKVFVDFSETSVEIRWNFSPAAKEFANGTRIANMEVLDYDGGSGRDIITGWNRADRLEGNDGHDQLKGGGGNDTLDGGRGNDRLEGGTGNDYLYHDSGNDTLLGNQGNDTFQIGFDGNANTPYRALIDGGLGKDTVQFNSSDIGAIVDLASQSLNDGLALNKTLRHVEVLRGTREDDRFSGTNGRDIFHGESGSDHLNGRGGNDFLVGGGGADVLTGGAGSDIFDFIDFSGYDWEGDVITDFRRGEDKIRLDRSDFGDNLRLVNADDPRAPNGAASLIFEKDAKRLWYDADGNGTEDSPILIATLNGVGQMALTDFIFV</sequence>
<dbReference type="GO" id="GO:0005509">
    <property type="term" value="F:calcium ion binding"/>
    <property type="evidence" value="ECO:0007669"/>
    <property type="project" value="InterPro"/>
</dbReference>
<proteinExistence type="predicted"/>
<comment type="caution">
    <text evidence="4">The sequence shown here is derived from an EMBL/GenBank/DDBJ whole genome shotgun (WGS) entry which is preliminary data.</text>
</comment>
<dbReference type="PROSITE" id="PS00330">
    <property type="entry name" value="HEMOLYSIN_CALCIUM"/>
    <property type="match status" value="8"/>
</dbReference>
<evidence type="ECO:0008006" key="6">
    <source>
        <dbReference type="Google" id="ProtNLM"/>
    </source>
</evidence>
<dbReference type="EMBL" id="JAEPRQ010000001">
    <property type="protein sequence ID" value="MBK4215571.1"/>
    <property type="molecule type" value="Genomic_DNA"/>
</dbReference>
<keyword evidence="5" id="KW-1185">Reference proteome</keyword>
<dbReference type="PRINTS" id="PR00313">
    <property type="entry name" value="CABNDNGRPT"/>
</dbReference>
<dbReference type="PANTHER" id="PTHR38340">
    <property type="entry name" value="S-LAYER PROTEIN"/>
    <property type="match status" value="1"/>
</dbReference>
<evidence type="ECO:0000256" key="3">
    <source>
        <dbReference type="SAM" id="MobiDB-lite"/>
    </source>
</evidence>
<dbReference type="Pfam" id="PF00353">
    <property type="entry name" value="HemolysinCabind"/>
    <property type="match status" value="6"/>
</dbReference>
<dbReference type="InterPro" id="IPR018511">
    <property type="entry name" value="Hemolysin-typ_Ca-bd_CS"/>
</dbReference>
<dbReference type="Gene3D" id="2.150.10.10">
    <property type="entry name" value="Serralysin-like metalloprotease, C-terminal"/>
    <property type="match status" value="5"/>
</dbReference>
<dbReference type="InterPro" id="IPR050557">
    <property type="entry name" value="RTX_toxin/Mannuronan_C5-epim"/>
</dbReference>
<dbReference type="SUPFAM" id="SSF51120">
    <property type="entry name" value="beta-Roll"/>
    <property type="match status" value="4"/>
</dbReference>
<keyword evidence="2" id="KW-0964">Secreted</keyword>
<evidence type="ECO:0000256" key="2">
    <source>
        <dbReference type="ARBA" id="ARBA00022525"/>
    </source>
</evidence>
<gene>
    <name evidence="4" type="ORF">JJJ17_06505</name>
</gene>
<name>A0A934SB60_9RHOB</name>
<dbReference type="InterPro" id="IPR001343">
    <property type="entry name" value="Hemolysn_Ca-bd"/>
</dbReference>
<comment type="subcellular location">
    <subcellularLocation>
        <location evidence="1">Secreted</location>
    </subcellularLocation>
</comment>
<dbReference type="GO" id="GO:0005576">
    <property type="term" value="C:extracellular region"/>
    <property type="evidence" value="ECO:0007669"/>
    <property type="project" value="UniProtKB-SubCell"/>
</dbReference>
<evidence type="ECO:0000256" key="1">
    <source>
        <dbReference type="ARBA" id="ARBA00004613"/>
    </source>
</evidence>
<dbReference type="Proteomes" id="UP000640485">
    <property type="component" value="Unassembled WGS sequence"/>
</dbReference>
<organism evidence="4 5">
    <name type="scientific">Paracoccus caeni</name>
    <dbReference type="NCBI Taxonomy" id="657651"/>
    <lineage>
        <taxon>Bacteria</taxon>
        <taxon>Pseudomonadati</taxon>
        <taxon>Pseudomonadota</taxon>
        <taxon>Alphaproteobacteria</taxon>
        <taxon>Rhodobacterales</taxon>
        <taxon>Paracoccaceae</taxon>
        <taxon>Paracoccus</taxon>
    </lineage>
</organism>